<reference evidence="1" key="1">
    <citation type="submission" date="2021-12" db="EMBL/GenBank/DDBJ databases">
        <authorList>
            <person name="Lee J.-H."/>
            <person name="Kim S.-B."/>
        </authorList>
    </citation>
    <scope>NUCLEOTIDE SEQUENCE</scope>
    <source>
        <strain evidence="1">NR30</strain>
    </source>
</reference>
<dbReference type="EMBL" id="JAJSBI010000021">
    <property type="protein sequence ID" value="MCD9878457.1"/>
    <property type="molecule type" value="Genomic_DNA"/>
</dbReference>
<dbReference type="SUPFAM" id="SSF51679">
    <property type="entry name" value="Bacterial luciferase-like"/>
    <property type="match status" value="1"/>
</dbReference>
<dbReference type="Proteomes" id="UP001108029">
    <property type="component" value="Unassembled WGS sequence"/>
</dbReference>
<gene>
    <name evidence="1" type="ORF">LJ657_33570</name>
</gene>
<comment type="caution">
    <text evidence="1">The sequence shown here is derived from an EMBL/GenBank/DDBJ whole genome shotgun (WGS) entry which is preliminary data.</text>
</comment>
<evidence type="ECO:0000313" key="2">
    <source>
        <dbReference type="Proteomes" id="UP001108029"/>
    </source>
</evidence>
<dbReference type="GO" id="GO:0016705">
    <property type="term" value="F:oxidoreductase activity, acting on paired donors, with incorporation or reduction of molecular oxygen"/>
    <property type="evidence" value="ECO:0007669"/>
    <property type="project" value="InterPro"/>
</dbReference>
<protein>
    <submittedName>
        <fullName evidence="1">Uncharacterized protein</fullName>
    </submittedName>
</protein>
<evidence type="ECO:0000313" key="1">
    <source>
        <dbReference type="EMBL" id="MCD9878457.1"/>
    </source>
</evidence>
<dbReference type="RefSeq" id="WP_232652666.1">
    <property type="nucleotide sequence ID" value="NZ_JAJSBI010000021.1"/>
</dbReference>
<dbReference type="Gene3D" id="3.20.20.30">
    <property type="entry name" value="Luciferase-like domain"/>
    <property type="match status" value="1"/>
</dbReference>
<accession>A0A9Q3ZBB8</accession>
<keyword evidence="2" id="KW-1185">Reference proteome</keyword>
<dbReference type="AlphaFoldDB" id="A0A9Q3ZBB8"/>
<dbReference type="InterPro" id="IPR036661">
    <property type="entry name" value="Luciferase-like_sf"/>
</dbReference>
<proteinExistence type="predicted"/>
<sequence>MAQTAEIADGWIPIFYSPASAGMYRPWLDEGFARPGAKRTRDTFEIAAACHVQVTDDPRPVLDPLKPLIALCMGGMGAR</sequence>
<name>A0A9Q3ZBB8_9ACTN</name>
<organism evidence="1 2">
    <name type="scientific">Streptomyces guryensis</name>
    <dbReference type="NCBI Taxonomy" id="2886947"/>
    <lineage>
        <taxon>Bacteria</taxon>
        <taxon>Bacillati</taxon>
        <taxon>Actinomycetota</taxon>
        <taxon>Actinomycetes</taxon>
        <taxon>Kitasatosporales</taxon>
        <taxon>Streptomycetaceae</taxon>
        <taxon>Streptomyces</taxon>
    </lineage>
</organism>